<evidence type="ECO:0000313" key="3">
    <source>
        <dbReference type="RefSeq" id="XP_017776965.1"/>
    </source>
</evidence>
<evidence type="ECO:0000256" key="1">
    <source>
        <dbReference type="SAM" id="SignalP"/>
    </source>
</evidence>
<proteinExistence type="predicted"/>
<evidence type="ECO:0000313" key="2">
    <source>
        <dbReference type="Proteomes" id="UP000695000"/>
    </source>
</evidence>
<organism evidence="2 3">
    <name type="scientific">Nicrophorus vespilloides</name>
    <name type="common">Boreal carrion beetle</name>
    <dbReference type="NCBI Taxonomy" id="110193"/>
    <lineage>
        <taxon>Eukaryota</taxon>
        <taxon>Metazoa</taxon>
        <taxon>Ecdysozoa</taxon>
        <taxon>Arthropoda</taxon>
        <taxon>Hexapoda</taxon>
        <taxon>Insecta</taxon>
        <taxon>Pterygota</taxon>
        <taxon>Neoptera</taxon>
        <taxon>Endopterygota</taxon>
        <taxon>Coleoptera</taxon>
        <taxon>Polyphaga</taxon>
        <taxon>Staphyliniformia</taxon>
        <taxon>Silphidae</taxon>
        <taxon>Nicrophorinae</taxon>
        <taxon>Nicrophorus</taxon>
    </lineage>
</organism>
<name>A0ABM1MQW5_NICVS</name>
<dbReference type="Proteomes" id="UP000695000">
    <property type="component" value="Unplaced"/>
</dbReference>
<reference evidence="3" key="1">
    <citation type="submission" date="2025-08" db="UniProtKB">
        <authorList>
            <consortium name="RefSeq"/>
        </authorList>
    </citation>
    <scope>IDENTIFICATION</scope>
    <source>
        <tissue evidence="3">Whole Larva</tissue>
    </source>
</reference>
<keyword evidence="2" id="KW-1185">Reference proteome</keyword>
<dbReference type="GeneID" id="108562962"/>
<gene>
    <name evidence="3" type="primary">LOC108562962</name>
</gene>
<feature type="signal peptide" evidence="1">
    <location>
        <begin position="1"/>
        <end position="17"/>
    </location>
</feature>
<protein>
    <submittedName>
        <fullName evidence="3">Uncharacterized protein LOC108562962</fullName>
    </submittedName>
</protein>
<sequence>MFSKAIIVFAALVSCQGDYLRNKEAVGQSIDLFREASNKAMIEGSQKLNQLVVKINISSTAVEEKKLKKLDKSIILAIKKIDILEEDASNEGIDISECAKHARADLATLLVHLNKAVKDCGSKARKESNKMVNEILDSSGSEAYYKREGFSSQMSACMKQENELCLNNLLAVVSENVKEFPKELKKRFNITVTSLNDVEKDMDKCVDNVDNDASKLIESIVIKMSECFKSRKEWLKINH</sequence>
<dbReference type="PROSITE" id="PS51257">
    <property type="entry name" value="PROKAR_LIPOPROTEIN"/>
    <property type="match status" value="1"/>
</dbReference>
<dbReference type="RefSeq" id="XP_017776965.1">
    <property type="nucleotide sequence ID" value="XM_017921476.1"/>
</dbReference>
<keyword evidence="1" id="KW-0732">Signal</keyword>
<feature type="chain" id="PRO_5045981201" evidence="1">
    <location>
        <begin position="18"/>
        <end position="239"/>
    </location>
</feature>
<accession>A0ABM1MQW5</accession>